<keyword evidence="2" id="KW-1185">Reference proteome</keyword>
<proteinExistence type="predicted"/>
<gene>
    <name evidence="1" type="ORF">WG219_00275</name>
</gene>
<sequence>MNTTNYSSPIRTQSAACQHYAQAWVEHFRASVAVREGFHGDGALQRQAQARARLDQQQHDDNCYKPYCLIQPKAEGRLDTYCGYKVPDPSGEEMYRWIPWTDLN</sequence>
<accession>A0ABZ2RG21</accession>
<evidence type="ECO:0000313" key="2">
    <source>
        <dbReference type="Proteomes" id="UP001476583"/>
    </source>
</evidence>
<protein>
    <submittedName>
        <fullName evidence="1">Uncharacterized protein</fullName>
    </submittedName>
</protein>
<evidence type="ECO:0000313" key="1">
    <source>
        <dbReference type="EMBL" id="WXL25964.1"/>
    </source>
</evidence>
<dbReference type="EMBL" id="CP148074">
    <property type="protein sequence ID" value="WXL25964.1"/>
    <property type="molecule type" value="Genomic_DNA"/>
</dbReference>
<organism evidence="1 2">
    <name type="scientific">Ectopseudomonas mendocina</name>
    <name type="common">Pseudomonas mendocina</name>
    <dbReference type="NCBI Taxonomy" id="300"/>
    <lineage>
        <taxon>Bacteria</taxon>
        <taxon>Pseudomonadati</taxon>
        <taxon>Pseudomonadota</taxon>
        <taxon>Gammaproteobacteria</taxon>
        <taxon>Pseudomonadales</taxon>
        <taxon>Pseudomonadaceae</taxon>
        <taxon>Ectopseudomonas</taxon>
    </lineage>
</organism>
<reference evidence="1 2" key="1">
    <citation type="submission" date="2024-03" db="EMBL/GenBank/DDBJ databases">
        <title>Complete genome of BD2.</title>
        <authorList>
            <person name="Cao G."/>
        </authorList>
    </citation>
    <scope>NUCLEOTIDE SEQUENCE [LARGE SCALE GENOMIC DNA]</scope>
    <source>
        <strain evidence="1 2">BD2</strain>
    </source>
</reference>
<name>A0ABZ2RG21_ECTME</name>
<dbReference type="Proteomes" id="UP001476583">
    <property type="component" value="Chromosome"/>
</dbReference>